<dbReference type="EMBL" id="BMAW01122068">
    <property type="protein sequence ID" value="GFT97273.1"/>
    <property type="molecule type" value="Genomic_DNA"/>
</dbReference>
<reference evidence="1" key="1">
    <citation type="submission" date="2020-08" db="EMBL/GenBank/DDBJ databases">
        <title>Multicomponent nature underlies the extraordinary mechanical properties of spider dragline silk.</title>
        <authorList>
            <person name="Kono N."/>
            <person name="Nakamura H."/>
            <person name="Mori M."/>
            <person name="Yoshida Y."/>
            <person name="Ohtoshi R."/>
            <person name="Malay A.D."/>
            <person name="Moran D.A.P."/>
            <person name="Tomita M."/>
            <person name="Numata K."/>
            <person name="Arakawa K."/>
        </authorList>
    </citation>
    <scope>NUCLEOTIDE SEQUENCE</scope>
</reference>
<sequence length="108" mass="12441">MIRGVTGRWRDVCTYVYVTALLMLLLRKTACIRHYGVCERRRICLVPLNVFAFDCLLCYLRSVYTCSMPRGETGERRSEEISMYHHLPLAESHNHACLSVCSLSLLVV</sequence>
<organism evidence="1 2">
    <name type="scientific">Nephila pilipes</name>
    <name type="common">Giant wood spider</name>
    <name type="synonym">Nephila maculata</name>
    <dbReference type="NCBI Taxonomy" id="299642"/>
    <lineage>
        <taxon>Eukaryota</taxon>
        <taxon>Metazoa</taxon>
        <taxon>Ecdysozoa</taxon>
        <taxon>Arthropoda</taxon>
        <taxon>Chelicerata</taxon>
        <taxon>Arachnida</taxon>
        <taxon>Araneae</taxon>
        <taxon>Araneomorphae</taxon>
        <taxon>Entelegynae</taxon>
        <taxon>Araneoidea</taxon>
        <taxon>Nephilidae</taxon>
        <taxon>Nephila</taxon>
    </lineage>
</organism>
<keyword evidence="2" id="KW-1185">Reference proteome</keyword>
<protein>
    <submittedName>
        <fullName evidence="1">Uncharacterized protein</fullName>
    </submittedName>
</protein>
<dbReference type="AlphaFoldDB" id="A0A8X6PZK8"/>
<comment type="caution">
    <text evidence="1">The sequence shown here is derived from an EMBL/GenBank/DDBJ whole genome shotgun (WGS) entry which is preliminary data.</text>
</comment>
<proteinExistence type="predicted"/>
<evidence type="ECO:0000313" key="1">
    <source>
        <dbReference type="EMBL" id="GFT97273.1"/>
    </source>
</evidence>
<evidence type="ECO:0000313" key="2">
    <source>
        <dbReference type="Proteomes" id="UP000887013"/>
    </source>
</evidence>
<name>A0A8X6PZK8_NEPPI</name>
<gene>
    <name evidence="1" type="ORF">NPIL_609001</name>
</gene>
<accession>A0A8X6PZK8</accession>
<dbReference type="Proteomes" id="UP000887013">
    <property type="component" value="Unassembled WGS sequence"/>
</dbReference>